<name>A0AAJ6XSK2_POPEU</name>
<dbReference type="InterPro" id="IPR006566">
    <property type="entry name" value="FBD"/>
</dbReference>
<dbReference type="KEGG" id="peu:105129193"/>
<dbReference type="Pfam" id="PF24758">
    <property type="entry name" value="LRR_At5g56370"/>
    <property type="match status" value="1"/>
</dbReference>
<keyword evidence="2" id="KW-1185">Reference proteome</keyword>
<dbReference type="Proteomes" id="UP000694918">
    <property type="component" value="Unplaced"/>
</dbReference>
<dbReference type="SMART" id="SM00579">
    <property type="entry name" value="FBD"/>
    <property type="match status" value="1"/>
</dbReference>
<sequence>MAKHNGRKRCTKANKDMIGRLPNVVLGHILSFLPTKDAVRTSVLSKSWRELWTSLSNFDFDDRMLWPRLSAERQIIFGDFMDRFCYLHNSRENSITKFRLRVNGSYPPSRMSAWISAAIKDNLEELKLWIYTADHVPFPRRIFSCEKLVILDLGYQIDIDLLGVGVHFPCLKVLHLQELSMFDDHASIEKLLAGSPVLEELKIEHEDCESRNVLRICSSSLKRLIIRFPLVAYDEKDPGCRELTLDTPNLELLKLTDLVSEKLNMLQIPYSLVEAALSVAYKHVFTIKVDDYIDMAGQLLRPIMTIVKILRLCETTMRTSPLQMLSDAVHKKLPCVGNLPDFQNLTRLEIEASGNDRWLVLHEILKCSPKLEVFILYKDSTEKTPRWRNPAFVPRCLRSSLKVIEYVGFESELGEIEMAEYFIKNALVLEKMTIEYGWKMIHDFKERVAERLTECRRGSKACRIVFSP</sequence>
<dbReference type="PANTHER" id="PTHR31900">
    <property type="entry name" value="F-BOX/RNI SUPERFAMILY PROTEIN-RELATED"/>
    <property type="match status" value="1"/>
</dbReference>
<evidence type="ECO:0000313" key="2">
    <source>
        <dbReference type="Proteomes" id="UP000694918"/>
    </source>
</evidence>
<dbReference type="InterPro" id="IPR053781">
    <property type="entry name" value="F-box_AtFBL13-like"/>
</dbReference>
<dbReference type="Pfam" id="PF08387">
    <property type="entry name" value="FBD"/>
    <property type="match status" value="1"/>
</dbReference>
<dbReference type="PANTHER" id="PTHR31900:SF34">
    <property type="entry name" value="EMB|CAB62440.1-RELATED"/>
    <property type="match status" value="1"/>
</dbReference>
<gene>
    <name evidence="3" type="primary">LOC105129193</name>
</gene>
<dbReference type="Gene3D" id="1.20.1280.50">
    <property type="match status" value="1"/>
</dbReference>
<dbReference type="Pfam" id="PF00646">
    <property type="entry name" value="F-box"/>
    <property type="match status" value="1"/>
</dbReference>
<dbReference type="CDD" id="cd22160">
    <property type="entry name" value="F-box_AtFBL13-like"/>
    <property type="match status" value="1"/>
</dbReference>
<dbReference type="PROSITE" id="PS50181">
    <property type="entry name" value="FBOX"/>
    <property type="match status" value="1"/>
</dbReference>
<dbReference type="Gene3D" id="3.80.10.10">
    <property type="entry name" value="Ribonuclease Inhibitor"/>
    <property type="match status" value="1"/>
</dbReference>
<dbReference type="InterPro" id="IPR055411">
    <property type="entry name" value="LRR_FXL15/At3g58940/PEG3-like"/>
</dbReference>
<evidence type="ECO:0000259" key="1">
    <source>
        <dbReference type="PROSITE" id="PS50181"/>
    </source>
</evidence>
<dbReference type="SUPFAM" id="SSF52047">
    <property type="entry name" value="RNI-like"/>
    <property type="match status" value="1"/>
</dbReference>
<dbReference type="InterPro" id="IPR032675">
    <property type="entry name" value="LRR_dom_sf"/>
</dbReference>
<dbReference type="SUPFAM" id="SSF81383">
    <property type="entry name" value="F-box domain"/>
    <property type="match status" value="1"/>
</dbReference>
<dbReference type="GeneID" id="105129193"/>
<accession>A0AAJ6XSK2</accession>
<dbReference type="InterPro" id="IPR036047">
    <property type="entry name" value="F-box-like_dom_sf"/>
</dbReference>
<reference evidence="3" key="1">
    <citation type="submission" date="2025-08" db="UniProtKB">
        <authorList>
            <consortium name="RefSeq"/>
        </authorList>
    </citation>
    <scope>IDENTIFICATION</scope>
</reference>
<feature type="domain" description="F-box" evidence="1">
    <location>
        <begin position="15"/>
        <end position="69"/>
    </location>
</feature>
<dbReference type="InterPro" id="IPR001810">
    <property type="entry name" value="F-box_dom"/>
</dbReference>
<protein>
    <submittedName>
        <fullName evidence="3">F-box/LRR-repeat protein At4g14103-like</fullName>
    </submittedName>
</protein>
<evidence type="ECO:0000313" key="3">
    <source>
        <dbReference type="RefSeq" id="XP_011029456.1"/>
    </source>
</evidence>
<proteinExistence type="predicted"/>
<dbReference type="SMART" id="SM00256">
    <property type="entry name" value="FBOX"/>
    <property type="match status" value="1"/>
</dbReference>
<organism evidence="2 3">
    <name type="scientific">Populus euphratica</name>
    <name type="common">Euphrates poplar</name>
    <dbReference type="NCBI Taxonomy" id="75702"/>
    <lineage>
        <taxon>Eukaryota</taxon>
        <taxon>Viridiplantae</taxon>
        <taxon>Streptophyta</taxon>
        <taxon>Embryophyta</taxon>
        <taxon>Tracheophyta</taxon>
        <taxon>Spermatophyta</taxon>
        <taxon>Magnoliopsida</taxon>
        <taxon>eudicotyledons</taxon>
        <taxon>Gunneridae</taxon>
        <taxon>Pentapetalae</taxon>
        <taxon>rosids</taxon>
        <taxon>fabids</taxon>
        <taxon>Malpighiales</taxon>
        <taxon>Salicaceae</taxon>
        <taxon>Saliceae</taxon>
        <taxon>Populus</taxon>
    </lineage>
</organism>
<dbReference type="RefSeq" id="XP_011029456.1">
    <property type="nucleotide sequence ID" value="XM_011031154.1"/>
</dbReference>
<dbReference type="InterPro" id="IPR050232">
    <property type="entry name" value="FBL13/AtMIF1-like"/>
</dbReference>
<dbReference type="AlphaFoldDB" id="A0AAJ6XSK2"/>